<evidence type="ECO:0000313" key="1">
    <source>
        <dbReference type="EMBL" id="MBX63104.1"/>
    </source>
</evidence>
<dbReference type="AlphaFoldDB" id="A0A2P2Q827"/>
<name>A0A2P2Q827_RHIMU</name>
<accession>A0A2P2Q827</accession>
<organism evidence="1">
    <name type="scientific">Rhizophora mucronata</name>
    <name type="common">Asiatic mangrove</name>
    <dbReference type="NCBI Taxonomy" id="61149"/>
    <lineage>
        <taxon>Eukaryota</taxon>
        <taxon>Viridiplantae</taxon>
        <taxon>Streptophyta</taxon>
        <taxon>Embryophyta</taxon>
        <taxon>Tracheophyta</taxon>
        <taxon>Spermatophyta</taxon>
        <taxon>Magnoliopsida</taxon>
        <taxon>eudicotyledons</taxon>
        <taxon>Gunneridae</taxon>
        <taxon>Pentapetalae</taxon>
        <taxon>rosids</taxon>
        <taxon>fabids</taxon>
        <taxon>Malpighiales</taxon>
        <taxon>Rhizophoraceae</taxon>
        <taxon>Rhizophora</taxon>
    </lineage>
</organism>
<reference evidence="1" key="1">
    <citation type="submission" date="2018-02" db="EMBL/GenBank/DDBJ databases">
        <title>Rhizophora mucronata_Transcriptome.</title>
        <authorList>
            <person name="Meera S.P."/>
            <person name="Sreeshan A."/>
            <person name="Augustine A."/>
        </authorList>
    </citation>
    <scope>NUCLEOTIDE SEQUENCE</scope>
    <source>
        <tissue evidence="1">Leaf</tissue>
    </source>
</reference>
<sequence length="72" mass="8287">MSCKQNTNHINKYQKLNKPNLTMQHKKCAGKPGLCSSLRRTCQVWPLKIAPLFKASMIRSCNSLYYRTKVSV</sequence>
<proteinExistence type="predicted"/>
<protein>
    <submittedName>
        <fullName evidence="1">Uncharacterized protein</fullName>
    </submittedName>
</protein>
<dbReference type="EMBL" id="GGEC01082620">
    <property type="protein sequence ID" value="MBX63104.1"/>
    <property type="molecule type" value="Transcribed_RNA"/>
</dbReference>